<dbReference type="SUPFAM" id="SSF52058">
    <property type="entry name" value="L domain-like"/>
    <property type="match status" value="1"/>
</dbReference>
<proteinExistence type="predicted"/>
<dbReference type="InterPro" id="IPR032675">
    <property type="entry name" value="LRR_dom_sf"/>
</dbReference>
<dbReference type="PANTHER" id="PTHR22708">
    <property type="entry name" value="LEUCINE-RICH REPEAT-CONTAINING PROTEIN 56"/>
    <property type="match status" value="1"/>
</dbReference>
<dbReference type="InterPro" id="IPR040091">
    <property type="entry name" value="LRRC56"/>
</dbReference>
<evidence type="ECO:0000313" key="3">
    <source>
        <dbReference type="Proteomes" id="UP000694621"/>
    </source>
</evidence>
<sequence>MDPLQSILPIRRPGTALSSVTELVGSGQINPCPATAVDTDPLSEFILSPEKLKSLTGSDDLDQVTTFEMCVDIRENTLGNFGVYLPKLVQLKMNNSLILSVRDLGTTLSHIQVLSLVRCGLADLDGISSLLSLKELYVAYNNVSDLNQVGMLENLELLDLEGNNVDDLSQVQYLGLCGQLRTLSLMRNPVCTCPRPDKPEVPDYNYRAAVRKLIPQLHVLDDAPAEEVELRCSSTLMEDETVLTESIKDSASITDTASGSLEGVGRQKALKQLDESIAASVCGLSRPCSAQRPGTSLSFSSISSRPSTARPLSSSSDSRPGSASSDPDTLEHESDLTHGETSLYSYLFVCLCLSSHTSQTCPVQVITVESLLLYCFYCSILPH</sequence>
<feature type="compositionally biased region" description="Low complexity" evidence="1">
    <location>
        <begin position="296"/>
        <end position="327"/>
    </location>
</feature>
<evidence type="ECO:0000256" key="1">
    <source>
        <dbReference type="SAM" id="MobiDB-lite"/>
    </source>
</evidence>
<dbReference type="Ensembl" id="ENSAMXT00005005443.1">
    <property type="protein sequence ID" value="ENSAMXP00005004764.1"/>
    <property type="gene ID" value="ENSAMXG00005002980.1"/>
</dbReference>
<dbReference type="PANTHER" id="PTHR22708:SF0">
    <property type="entry name" value="LEUCINE-RICH REPEAT-CONTAINING PROTEIN 56"/>
    <property type="match status" value="1"/>
</dbReference>
<protein>
    <submittedName>
        <fullName evidence="2">Leucine rich repeat containing 56</fullName>
    </submittedName>
</protein>
<dbReference type="InterPro" id="IPR001611">
    <property type="entry name" value="Leu-rich_rpt"/>
</dbReference>
<reference evidence="2" key="1">
    <citation type="submission" date="2025-08" db="UniProtKB">
        <authorList>
            <consortium name="Ensembl"/>
        </authorList>
    </citation>
    <scope>IDENTIFICATION</scope>
</reference>
<dbReference type="Gene3D" id="3.80.10.10">
    <property type="entry name" value="Ribonuclease Inhibitor"/>
    <property type="match status" value="1"/>
</dbReference>
<organism evidence="2 3">
    <name type="scientific">Astyanax mexicanus</name>
    <name type="common">Blind cave fish</name>
    <name type="synonym">Astyanax fasciatus mexicanus</name>
    <dbReference type="NCBI Taxonomy" id="7994"/>
    <lineage>
        <taxon>Eukaryota</taxon>
        <taxon>Metazoa</taxon>
        <taxon>Chordata</taxon>
        <taxon>Craniata</taxon>
        <taxon>Vertebrata</taxon>
        <taxon>Euteleostomi</taxon>
        <taxon>Actinopterygii</taxon>
        <taxon>Neopterygii</taxon>
        <taxon>Teleostei</taxon>
        <taxon>Ostariophysi</taxon>
        <taxon>Characiformes</taxon>
        <taxon>Characoidei</taxon>
        <taxon>Acestrorhamphidae</taxon>
        <taxon>Acestrorhamphinae</taxon>
        <taxon>Astyanax</taxon>
    </lineage>
</organism>
<feature type="region of interest" description="Disordered" evidence="1">
    <location>
        <begin position="287"/>
        <end position="335"/>
    </location>
</feature>
<accession>A0A8B9H488</accession>
<evidence type="ECO:0000313" key="2">
    <source>
        <dbReference type="Ensembl" id="ENSAMXP00005004764.1"/>
    </source>
</evidence>
<dbReference type="Proteomes" id="UP000694621">
    <property type="component" value="Unplaced"/>
</dbReference>
<dbReference type="AlphaFoldDB" id="A0A8B9H488"/>
<dbReference type="PROSITE" id="PS51450">
    <property type="entry name" value="LRR"/>
    <property type="match status" value="1"/>
</dbReference>
<name>A0A8B9H488_ASTMX</name>